<accession>A0A385D3N7</accession>
<protein>
    <submittedName>
        <fullName evidence="1">Uncharacterized protein</fullName>
    </submittedName>
</protein>
<proteinExistence type="predicted"/>
<dbReference type="GeneID" id="54999127"/>
<dbReference type="KEGG" id="vg:54999127"/>
<dbReference type="EMBL" id="MH697589">
    <property type="protein sequence ID" value="AXQ52916.1"/>
    <property type="molecule type" value="Genomic_DNA"/>
</dbReference>
<dbReference type="Proteomes" id="UP000261846">
    <property type="component" value="Segment"/>
</dbReference>
<organism evidence="1 2">
    <name type="scientific">Microbacterium phage Neferthena</name>
    <dbReference type="NCBI Taxonomy" id="2301539"/>
    <lineage>
        <taxon>Viruses</taxon>
        <taxon>Duplodnaviria</taxon>
        <taxon>Heunggongvirae</taxon>
        <taxon>Uroviricota</taxon>
        <taxon>Caudoviricetes</taxon>
        <taxon>Neferthenavirus</taxon>
        <taxon>Neferthenavirus neferthena</taxon>
    </lineage>
</organism>
<reference evidence="1 2" key="1">
    <citation type="submission" date="2018-07" db="EMBL/GenBank/DDBJ databases">
        <authorList>
            <person name="Bray K.S."/>
            <person name="Carr Z.A."/>
            <person name="Cox A."/>
            <person name="Croney S.M."/>
            <person name="Francisco T.J."/>
            <person name="Gragg K.N."/>
            <person name="Gress-Byrd C.M."/>
            <person name="Holcomb E.R."/>
            <person name="Justice T.A."/>
            <person name="Latham E.D."/>
            <person name="Lovell F.C."/>
            <person name="Miller H.N."/>
            <person name="Quesada C."/>
            <person name="Radey J."/>
            <person name="Robinson P.M."/>
            <person name="Scott K.N."/>
            <person name="Smith C.E."/>
            <person name="Stamey B.D."/>
            <person name="Stanley G.P."/>
            <person name="Suchonic E.A."/>
            <person name="Taylor K.N."/>
            <person name="Weindel N.A."/>
            <person name="Wiseman B.T."/>
            <person name="Eckardt M.A."/>
            <person name="Gainey M.D."/>
            <person name="Wallen J.R."/>
            <person name="Garlena R.A."/>
            <person name="Russell D.A."/>
            <person name="Pope W.H."/>
            <person name="Jacobs-Sera D."/>
            <person name="Hatfull G.F."/>
        </authorList>
    </citation>
    <scope>NUCLEOTIDE SEQUENCE [LARGE SCALE GENOMIC DNA]</scope>
</reference>
<sequence length="51" mass="5550">MDIQVRTAAGGVYVIKDATAFGPDAVIGHLASDPTDRIFRFAETDTIKEIR</sequence>
<gene>
    <name evidence="1" type="primary">53</name>
    <name evidence="1" type="ORF">SEA_NEFERTHENA_53</name>
</gene>
<keyword evidence="2" id="KW-1185">Reference proteome</keyword>
<evidence type="ECO:0000313" key="1">
    <source>
        <dbReference type="EMBL" id="AXQ52916.1"/>
    </source>
</evidence>
<dbReference type="RefSeq" id="YP_009808228.1">
    <property type="nucleotide sequence ID" value="NC_048038.1"/>
</dbReference>
<name>A0A385D3N7_9CAUD</name>
<evidence type="ECO:0000313" key="2">
    <source>
        <dbReference type="Proteomes" id="UP000261846"/>
    </source>
</evidence>